<reference evidence="2 3" key="1">
    <citation type="submission" date="2017-06" db="EMBL/GenBank/DDBJ databases">
        <title>Draft Genome Sequence of Natranaerobius trueperi halophilic, alkalithermophilic bacteria from soda lakes.</title>
        <authorList>
            <person name="Zhao B."/>
        </authorList>
    </citation>
    <scope>NUCLEOTIDE SEQUENCE [LARGE SCALE GENOMIC DNA]</scope>
    <source>
        <strain evidence="2 3">DSM 18760</strain>
    </source>
</reference>
<evidence type="ECO:0000256" key="1">
    <source>
        <dbReference type="SAM" id="Phobius"/>
    </source>
</evidence>
<evidence type="ECO:0008006" key="4">
    <source>
        <dbReference type="Google" id="ProtNLM"/>
    </source>
</evidence>
<organism evidence="2 3">
    <name type="scientific">Natranaerobius trueperi</name>
    <dbReference type="NCBI Taxonomy" id="759412"/>
    <lineage>
        <taxon>Bacteria</taxon>
        <taxon>Bacillati</taxon>
        <taxon>Bacillota</taxon>
        <taxon>Clostridia</taxon>
        <taxon>Natranaerobiales</taxon>
        <taxon>Natranaerobiaceae</taxon>
        <taxon>Natranaerobius</taxon>
    </lineage>
</organism>
<dbReference type="EMBL" id="NIQC01000009">
    <property type="protein sequence ID" value="OWZ84050.1"/>
    <property type="molecule type" value="Genomic_DNA"/>
</dbReference>
<dbReference type="InterPro" id="IPR012902">
    <property type="entry name" value="N_methyl_site"/>
</dbReference>
<keyword evidence="1" id="KW-1133">Transmembrane helix</keyword>
<dbReference type="Pfam" id="PF07963">
    <property type="entry name" value="N_methyl"/>
    <property type="match status" value="1"/>
</dbReference>
<sequence>MAQLNSEAGYTLLEVLGSVVILGLIVTPLLGILGQGLIRVNEGEDYTKAVQLAQGKMEYLMINSSEELISYDSIKYEEDIFEVTISVEHYSENLLLVGLIVNWNEMERDYLYQLKAYRFIV</sequence>
<proteinExistence type="predicted"/>
<dbReference type="RefSeq" id="WP_089023340.1">
    <property type="nucleotide sequence ID" value="NZ_NIQC01000009.1"/>
</dbReference>
<accession>A0A226C102</accession>
<feature type="transmembrane region" description="Helical" evidence="1">
    <location>
        <begin position="12"/>
        <end position="33"/>
    </location>
</feature>
<keyword evidence="1" id="KW-0812">Transmembrane</keyword>
<dbReference type="Proteomes" id="UP000214588">
    <property type="component" value="Unassembled WGS sequence"/>
</dbReference>
<keyword evidence="3" id="KW-1185">Reference proteome</keyword>
<dbReference type="AlphaFoldDB" id="A0A226C102"/>
<keyword evidence="1" id="KW-0472">Membrane</keyword>
<evidence type="ECO:0000313" key="2">
    <source>
        <dbReference type="EMBL" id="OWZ84050.1"/>
    </source>
</evidence>
<comment type="caution">
    <text evidence="2">The sequence shown here is derived from an EMBL/GenBank/DDBJ whole genome shotgun (WGS) entry which is preliminary data.</text>
</comment>
<gene>
    <name evidence="2" type="ORF">CDO51_05685</name>
</gene>
<evidence type="ECO:0000313" key="3">
    <source>
        <dbReference type="Proteomes" id="UP000214588"/>
    </source>
</evidence>
<name>A0A226C102_9FIRM</name>
<protein>
    <recommendedName>
        <fullName evidence="4">Prepilin-type cleavage/methylation domain-containing protein</fullName>
    </recommendedName>
</protein>